<gene>
    <name evidence="2" type="ORF">M514_25810</name>
</gene>
<evidence type="ECO:0000313" key="2">
    <source>
        <dbReference type="EMBL" id="KFD62000.1"/>
    </source>
</evidence>
<dbReference type="EMBL" id="KL367604">
    <property type="protein sequence ID" value="KFD62000.1"/>
    <property type="molecule type" value="Genomic_DNA"/>
</dbReference>
<name>A0A085MXQ4_9BILA</name>
<accession>A0A085MXQ4</accession>
<evidence type="ECO:0000259" key="1">
    <source>
        <dbReference type="Pfam" id="PF03184"/>
    </source>
</evidence>
<dbReference type="Pfam" id="PF03184">
    <property type="entry name" value="DDE_1"/>
    <property type="match status" value="1"/>
</dbReference>
<feature type="domain" description="DDE-1" evidence="1">
    <location>
        <begin position="34"/>
        <end position="156"/>
    </location>
</feature>
<dbReference type="GO" id="GO:0003676">
    <property type="term" value="F:nucleic acid binding"/>
    <property type="evidence" value="ECO:0007669"/>
    <property type="project" value="InterPro"/>
</dbReference>
<feature type="non-terminal residue" evidence="2">
    <location>
        <position position="162"/>
    </location>
</feature>
<dbReference type="AlphaFoldDB" id="A0A085MXQ4"/>
<reference evidence="2" key="1">
    <citation type="journal article" date="2014" name="Nat. Genet.">
        <title>Genome and transcriptome of the porcine whipworm Trichuris suis.</title>
        <authorList>
            <person name="Jex A.R."/>
            <person name="Nejsum P."/>
            <person name="Schwarz E.M."/>
            <person name="Hu L."/>
            <person name="Young N.D."/>
            <person name="Hall R.S."/>
            <person name="Korhonen P.K."/>
            <person name="Liao S."/>
            <person name="Thamsborg S."/>
            <person name="Xia J."/>
            <person name="Xu P."/>
            <person name="Wang S."/>
            <person name="Scheerlinck J.P."/>
            <person name="Hofmann A."/>
            <person name="Sternberg P.W."/>
            <person name="Wang J."/>
            <person name="Gasser R.B."/>
        </authorList>
    </citation>
    <scope>NUCLEOTIDE SEQUENCE [LARGE SCALE GENOMIC DNA]</scope>
    <source>
        <strain evidence="2">DCEP-RM93F</strain>
    </source>
</reference>
<dbReference type="InterPro" id="IPR004875">
    <property type="entry name" value="DDE_SF_endonuclease_dom"/>
</dbReference>
<dbReference type="Proteomes" id="UP000030758">
    <property type="component" value="Unassembled WGS sequence"/>
</dbReference>
<proteinExistence type="predicted"/>
<organism evidence="2">
    <name type="scientific">Trichuris suis</name>
    <name type="common">pig whipworm</name>
    <dbReference type="NCBI Taxonomy" id="68888"/>
    <lineage>
        <taxon>Eukaryota</taxon>
        <taxon>Metazoa</taxon>
        <taxon>Ecdysozoa</taxon>
        <taxon>Nematoda</taxon>
        <taxon>Enoplea</taxon>
        <taxon>Dorylaimia</taxon>
        <taxon>Trichinellida</taxon>
        <taxon>Trichuridae</taxon>
        <taxon>Trichuris</taxon>
    </lineage>
</organism>
<sequence>MVANSTVDTKGVESAVLKHTEHEKTHFMGALSCLAHGMSVRPVGIFKSKRRPMEKFPSDGFFHFHENGWMDEEGERLWIDNICKKQPGLANKRSSRVCDSFRSQVADGVKSHLNELRIETTVTPGGLTSNLQPLDARLNKPFRDYGREEWLANSQKSYTACG</sequence>
<protein>
    <recommendedName>
        <fullName evidence="1">DDE-1 domain-containing protein</fullName>
    </recommendedName>
</protein>